<dbReference type="AlphaFoldDB" id="A0A1Z4M1D6"/>
<feature type="compositionally biased region" description="Polar residues" evidence="1">
    <location>
        <begin position="282"/>
        <end position="298"/>
    </location>
</feature>
<feature type="region of interest" description="Disordered" evidence="1">
    <location>
        <begin position="243"/>
        <end position="270"/>
    </location>
</feature>
<organism evidence="3 4">
    <name type="scientific">Calothrix parasitica NIES-267</name>
    <dbReference type="NCBI Taxonomy" id="1973488"/>
    <lineage>
        <taxon>Bacteria</taxon>
        <taxon>Bacillati</taxon>
        <taxon>Cyanobacteriota</taxon>
        <taxon>Cyanophyceae</taxon>
        <taxon>Nostocales</taxon>
        <taxon>Calotrichaceae</taxon>
        <taxon>Calothrix</taxon>
    </lineage>
</organism>
<feature type="region of interest" description="Disordered" evidence="1">
    <location>
        <begin position="282"/>
        <end position="551"/>
    </location>
</feature>
<name>A0A1Z4M1D6_9CYAN</name>
<proteinExistence type="predicted"/>
<keyword evidence="4" id="KW-1185">Reference proteome</keyword>
<dbReference type="Proteomes" id="UP000218418">
    <property type="component" value="Chromosome"/>
</dbReference>
<feature type="compositionally biased region" description="Pro residues" evidence="1">
    <location>
        <begin position="505"/>
        <end position="514"/>
    </location>
</feature>
<evidence type="ECO:0000313" key="3">
    <source>
        <dbReference type="EMBL" id="BAY87221.1"/>
    </source>
</evidence>
<evidence type="ECO:0000259" key="2">
    <source>
        <dbReference type="Pfam" id="PF04773"/>
    </source>
</evidence>
<feature type="compositionally biased region" description="Pro residues" evidence="1">
    <location>
        <begin position="429"/>
        <end position="438"/>
    </location>
</feature>
<feature type="domain" description="FecR protein" evidence="2">
    <location>
        <begin position="67"/>
        <end position="145"/>
    </location>
</feature>
<feature type="compositionally biased region" description="Polar residues" evidence="1">
    <location>
        <begin position="249"/>
        <end position="260"/>
    </location>
</feature>
<dbReference type="OrthoDB" id="530299at2"/>
<feature type="compositionally biased region" description="Pro residues" evidence="1">
    <location>
        <begin position="448"/>
        <end position="457"/>
    </location>
</feature>
<feature type="compositionally biased region" description="Pro residues" evidence="1">
    <location>
        <begin position="319"/>
        <end position="328"/>
    </location>
</feature>
<dbReference type="PRINTS" id="PR01217">
    <property type="entry name" value="PRICHEXTENSN"/>
</dbReference>
<protein>
    <recommendedName>
        <fullName evidence="2">FecR protein domain-containing protein</fullName>
    </recommendedName>
</protein>
<feature type="compositionally biased region" description="Pro residues" evidence="1">
    <location>
        <begin position="524"/>
        <end position="551"/>
    </location>
</feature>
<feature type="compositionally biased region" description="Pro residues" evidence="1">
    <location>
        <begin position="410"/>
        <end position="419"/>
    </location>
</feature>
<feature type="compositionally biased region" description="Pro residues" evidence="1">
    <location>
        <begin position="486"/>
        <end position="495"/>
    </location>
</feature>
<dbReference type="Pfam" id="PF04773">
    <property type="entry name" value="FecR"/>
    <property type="match status" value="1"/>
</dbReference>
<dbReference type="EMBL" id="AP018227">
    <property type="protein sequence ID" value="BAY87221.1"/>
    <property type="molecule type" value="Genomic_DNA"/>
</dbReference>
<evidence type="ECO:0000313" key="4">
    <source>
        <dbReference type="Proteomes" id="UP000218418"/>
    </source>
</evidence>
<dbReference type="InterPro" id="IPR006860">
    <property type="entry name" value="FecR"/>
</dbReference>
<sequence>MFRKLVPLVIVSLWGVVMMPLPQKASASTPLTRAVVKKLHKWVQLMPRNQPKRRARRNDRMIPGDGLATGRASLADLRFNDGSLARIGERAVFRFLPRTRTFRLSNGTVLLLIPPGQGRTKIRTRSAAATIRGSALFVRYDEQTDTTVVGSLTNSGIEVFNKDESRSQVLKAGQLIVVVKGRIQGLYNFDLRTFYETSDLVRGLDLTSSNGTVSSDPAMASVQAETSEALAKQVPVNGENALKNPSFIKLSNDSPSTSGEEITRNGLPVDSLVDTGQVVITTPKKNQDKLPSNNSNPISPQAPTSPPETPTTGGGSPVPQTPTSPPETPTTGSGNPIPQTPTPKPSPTTGSGSPIPQTPTPKPSPTTGGGNPVPQTPTPKPSPTTGGGSPIPQTPTPKPSPTTGGGSPVPQTPTSPPETPTTGGGNPVPQTPTSPPETPTTGGGNPVPQTPTSPPETPTTGGGNPVPQTPTSPPETPTTGGGSPVPQTPTSPPETPTTGGGSPVPQTPTSPPETPTTGGGSPVPQTPTSPPETPKPEPPTTNPPENPPIST</sequence>
<feature type="compositionally biased region" description="Pro residues" evidence="1">
    <location>
        <begin position="467"/>
        <end position="476"/>
    </location>
</feature>
<reference evidence="3 4" key="1">
    <citation type="submission" date="2017-06" db="EMBL/GenBank/DDBJ databases">
        <title>Genome sequencing of cyanobaciteial culture collection at National Institute for Environmental Studies (NIES).</title>
        <authorList>
            <person name="Hirose Y."/>
            <person name="Shimura Y."/>
            <person name="Fujisawa T."/>
            <person name="Nakamura Y."/>
            <person name="Kawachi M."/>
        </authorList>
    </citation>
    <scope>NUCLEOTIDE SEQUENCE [LARGE SCALE GENOMIC DNA]</scope>
    <source>
        <strain evidence="3 4">NIES-267</strain>
    </source>
</reference>
<gene>
    <name evidence="3" type="ORF">NIES267_67400</name>
</gene>
<evidence type="ECO:0000256" key="1">
    <source>
        <dbReference type="SAM" id="MobiDB-lite"/>
    </source>
</evidence>
<accession>A0A1Z4M1D6</accession>